<accession>A0A5C5WR48</accession>
<dbReference type="AlphaFoldDB" id="A0A5C5WR48"/>
<evidence type="ECO:0000256" key="1">
    <source>
        <dbReference type="SAM" id="MobiDB-lite"/>
    </source>
</evidence>
<feature type="transmembrane region" description="Helical" evidence="2">
    <location>
        <begin position="38"/>
        <end position="58"/>
    </location>
</feature>
<keyword evidence="2" id="KW-1133">Transmembrane helix</keyword>
<sequence>MTTARSPNRGLLYSWHQRPLEITFFPSPIMNTKTQRHLLTGLAAGFVLATAAAVYWSLGSIDINAESRSSSRQNSVDKVPLREPSADEFDATLANRSLRAPLTDSPKVVEPRKPPPPRPVVERDPVLRLTLVGTIINAAERIAIISDQTGKSDVKGVGDSLELSPAGITIKSIDSNVVTLEYRGTRTTVEIEQPEGSPTTSSAKPSNRFRSGGRGR</sequence>
<evidence type="ECO:0008006" key="5">
    <source>
        <dbReference type="Google" id="ProtNLM"/>
    </source>
</evidence>
<evidence type="ECO:0000313" key="4">
    <source>
        <dbReference type="Proteomes" id="UP000316598"/>
    </source>
</evidence>
<organism evidence="3 4">
    <name type="scientific">Rubripirellula amarantea</name>
    <dbReference type="NCBI Taxonomy" id="2527999"/>
    <lineage>
        <taxon>Bacteria</taxon>
        <taxon>Pseudomonadati</taxon>
        <taxon>Planctomycetota</taxon>
        <taxon>Planctomycetia</taxon>
        <taxon>Pirellulales</taxon>
        <taxon>Pirellulaceae</taxon>
        <taxon>Rubripirellula</taxon>
    </lineage>
</organism>
<comment type="caution">
    <text evidence="3">The sequence shown here is derived from an EMBL/GenBank/DDBJ whole genome shotgun (WGS) entry which is preliminary data.</text>
</comment>
<dbReference type="Gene3D" id="2.30.30.830">
    <property type="match status" value="1"/>
</dbReference>
<proteinExistence type="predicted"/>
<evidence type="ECO:0000313" key="3">
    <source>
        <dbReference type="EMBL" id="TWT52715.1"/>
    </source>
</evidence>
<feature type="region of interest" description="Disordered" evidence="1">
    <location>
        <begin position="189"/>
        <end position="216"/>
    </location>
</feature>
<keyword evidence="2" id="KW-0812">Transmembrane</keyword>
<reference evidence="3 4" key="1">
    <citation type="submission" date="2019-02" db="EMBL/GenBank/DDBJ databases">
        <title>Deep-cultivation of Planctomycetes and their phenomic and genomic characterization uncovers novel biology.</title>
        <authorList>
            <person name="Wiegand S."/>
            <person name="Jogler M."/>
            <person name="Boedeker C."/>
            <person name="Pinto D."/>
            <person name="Vollmers J."/>
            <person name="Rivas-Marin E."/>
            <person name="Kohn T."/>
            <person name="Peeters S.H."/>
            <person name="Heuer A."/>
            <person name="Rast P."/>
            <person name="Oberbeckmann S."/>
            <person name="Bunk B."/>
            <person name="Jeske O."/>
            <person name="Meyerdierks A."/>
            <person name="Storesund J.E."/>
            <person name="Kallscheuer N."/>
            <person name="Luecker S."/>
            <person name="Lage O.M."/>
            <person name="Pohl T."/>
            <person name="Merkel B.J."/>
            <person name="Hornburger P."/>
            <person name="Mueller R.-W."/>
            <person name="Bruemmer F."/>
            <person name="Labrenz M."/>
            <person name="Spormann A.M."/>
            <person name="Op Den Camp H."/>
            <person name="Overmann J."/>
            <person name="Amann R."/>
            <person name="Jetten M.S.M."/>
            <person name="Mascher T."/>
            <person name="Medema M.H."/>
            <person name="Devos D.P."/>
            <person name="Kaster A.-K."/>
            <person name="Ovreas L."/>
            <person name="Rohde M."/>
            <person name="Galperin M.Y."/>
            <person name="Jogler C."/>
        </authorList>
    </citation>
    <scope>NUCLEOTIDE SEQUENCE [LARGE SCALE GENOMIC DNA]</scope>
    <source>
        <strain evidence="3 4">Pla22</strain>
    </source>
</reference>
<evidence type="ECO:0000256" key="2">
    <source>
        <dbReference type="SAM" id="Phobius"/>
    </source>
</evidence>
<dbReference type="EMBL" id="SJPI01000001">
    <property type="protein sequence ID" value="TWT52715.1"/>
    <property type="molecule type" value="Genomic_DNA"/>
</dbReference>
<gene>
    <name evidence="3" type="ORF">Pla22_03410</name>
</gene>
<dbReference type="Proteomes" id="UP000316598">
    <property type="component" value="Unassembled WGS sequence"/>
</dbReference>
<keyword evidence="4" id="KW-1185">Reference proteome</keyword>
<feature type="region of interest" description="Disordered" evidence="1">
    <location>
        <begin position="90"/>
        <end position="121"/>
    </location>
</feature>
<keyword evidence="2" id="KW-0472">Membrane</keyword>
<feature type="compositionally biased region" description="Polar residues" evidence="1">
    <location>
        <begin position="189"/>
        <end position="209"/>
    </location>
</feature>
<protein>
    <recommendedName>
        <fullName evidence="5">Type II secretion system protein GspC N-terminal domain-containing protein</fullName>
    </recommendedName>
</protein>
<name>A0A5C5WR48_9BACT</name>